<name>A6HR13_RAT</name>
<feature type="region of interest" description="Disordered" evidence="1">
    <location>
        <begin position="1"/>
        <end position="34"/>
    </location>
</feature>
<dbReference type="EMBL" id="CH473950">
    <property type="protein sequence ID" value="EDM16409.1"/>
    <property type="molecule type" value="Genomic_DNA"/>
</dbReference>
<evidence type="ECO:0000256" key="1">
    <source>
        <dbReference type="SAM" id="MobiDB-lite"/>
    </source>
</evidence>
<accession>A6HR13</accession>
<organism evidence="2 3">
    <name type="scientific">Rattus norvegicus</name>
    <name type="common">Rat</name>
    <dbReference type="NCBI Taxonomy" id="10116"/>
    <lineage>
        <taxon>Eukaryota</taxon>
        <taxon>Metazoa</taxon>
        <taxon>Chordata</taxon>
        <taxon>Craniata</taxon>
        <taxon>Vertebrata</taxon>
        <taxon>Euteleostomi</taxon>
        <taxon>Mammalia</taxon>
        <taxon>Eutheria</taxon>
        <taxon>Euarchontoglires</taxon>
        <taxon>Glires</taxon>
        <taxon>Rodentia</taxon>
        <taxon>Myomorpha</taxon>
        <taxon>Muroidea</taxon>
        <taxon>Muridae</taxon>
        <taxon>Murinae</taxon>
        <taxon>Rattus</taxon>
    </lineage>
</organism>
<protein>
    <submittedName>
        <fullName evidence="2">RCG60255</fullName>
    </submittedName>
</protein>
<gene>
    <name evidence="2" type="ORF">rCG_60255</name>
</gene>
<proteinExistence type="predicted"/>
<dbReference type="AlphaFoldDB" id="A6HR13"/>
<evidence type="ECO:0000313" key="2">
    <source>
        <dbReference type="EMBL" id="EDM16409.1"/>
    </source>
</evidence>
<sequence>MKIWGSNNKKVEGRDWKSGGNQGREKLDNFKASE</sequence>
<feature type="compositionally biased region" description="Basic and acidic residues" evidence="1">
    <location>
        <begin position="9"/>
        <end position="34"/>
    </location>
</feature>
<evidence type="ECO:0000313" key="3">
    <source>
        <dbReference type="Proteomes" id="UP000234681"/>
    </source>
</evidence>
<reference evidence="2 3" key="1">
    <citation type="submission" date="2005-09" db="EMBL/GenBank/DDBJ databases">
        <authorList>
            <person name="Mural R.J."/>
            <person name="Li P.W."/>
            <person name="Adams M.D."/>
            <person name="Amanatides P.G."/>
            <person name="Baden-Tillson H."/>
            <person name="Barnstead M."/>
            <person name="Chin S.H."/>
            <person name="Dew I."/>
            <person name="Evans C.A."/>
            <person name="Ferriera S."/>
            <person name="Flanigan M."/>
            <person name="Fosler C."/>
            <person name="Glodek A."/>
            <person name="Gu Z."/>
            <person name="Holt R.A."/>
            <person name="Jennings D."/>
            <person name="Kraft C.L."/>
            <person name="Lu F."/>
            <person name="Nguyen T."/>
            <person name="Nusskern D.R."/>
            <person name="Pfannkoch C.M."/>
            <person name="Sitter C."/>
            <person name="Sutton G.G."/>
            <person name="Venter J.C."/>
            <person name="Wang Z."/>
            <person name="Woodage T."/>
            <person name="Zheng X.H."/>
            <person name="Zhong F."/>
        </authorList>
    </citation>
    <scope>NUCLEOTIDE SEQUENCE [LARGE SCALE GENOMIC DNA]</scope>
    <source>
        <strain>BN</strain>
        <strain evidence="3">Sprague-Dawley</strain>
    </source>
</reference>
<dbReference type="Proteomes" id="UP000234681">
    <property type="component" value="Chromosome 7"/>
</dbReference>